<dbReference type="EMBL" id="JAQQWM010000009">
    <property type="protein sequence ID" value="KAK8045964.1"/>
    <property type="molecule type" value="Genomic_DNA"/>
</dbReference>
<organism evidence="3 4">
    <name type="scientific">Apiospora saccharicola</name>
    <dbReference type="NCBI Taxonomy" id="335842"/>
    <lineage>
        <taxon>Eukaryota</taxon>
        <taxon>Fungi</taxon>
        <taxon>Dikarya</taxon>
        <taxon>Ascomycota</taxon>
        <taxon>Pezizomycotina</taxon>
        <taxon>Sordariomycetes</taxon>
        <taxon>Xylariomycetidae</taxon>
        <taxon>Amphisphaeriales</taxon>
        <taxon>Apiosporaceae</taxon>
        <taxon>Apiospora</taxon>
    </lineage>
</organism>
<keyword evidence="2" id="KW-0812">Transmembrane</keyword>
<comment type="caution">
    <text evidence="3">The sequence shown here is derived from an EMBL/GenBank/DDBJ whole genome shotgun (WGS) entry which is preliminary data.</text>
</comment>
<feature type="transmembrane region" description="Helical" evidence="2">
    <location>
        <begin position="86"/>
        <end position="104"/>
    </location>
</feature>
<keyword evidence="2" id="KW-1133">Transmembrane helix</keyword>
<gene>
    <name evidence="3" type="ORF">PG996_014028</name>
</gene>
<feature type="transmembrane region" description="Helical" evidence="2">
    <location>
        <begin position="16"/>
        <end position="42"/>
    </location>
</feature>
<evidence type="ECO:0000256" key="2">
    <source>
        <dbReference type="SAM" id="Phobius"/>
    </source>
</evidence>
<sequence length="202" mass="21996">MVQSTDLQSRRVKPQMIILGTFFGVLALALCLFVIGSCAYPGEACERNSGTETLAVFAIAFLVAGSGIILLLLAERIIPNRFPYRMVAGLITLMAGSVVSLKVSVPAWGILPLAVFFSFWAIFAVKYFVGIIYHTVNWSVKRAMNEPDLEPGLVDGQSQPEGLGEEAVTLTTFYQKGQEEQGFDQSGSPPAYAYDGPLRQSY</sequence>
<evidence type="ECO:0000313" key="4">
    <source>
        <dbReference type="Proteomes" id="UP001446871"/>
    </source>
</evidence>
<accession>A0ABR1TJR3</accession>
<reference evidence="3 4" key="1">
    <citation type="submission" date="2023-01" db="EMBL/GenBank/DDBJ databases">
        <title>Analysis of 21 Apiospora genomes using comparative genomics revels a genus with tremendous synthesis potential of carbohydrate active enzymes and secondary metabolites.</title>
        <authorList>
            <person name="Sorensen T."/>
        </authorList>
    </citation>
    <scope>NUCLEOTIDE SEQUENCE [LARGE SCALE GENOMIC DNA]</scope>
    <source>
        <strain evidence="3 4">CBS 83171</strain>
    </source>
</reference>
<name>A0ABR1TJR3_9PEZI</name>
<protein>
    <submittedName>
        <fullName evidence="3">Uncharacterized protein</fullName>
    </submittedName>
</protein>
<feature type="region of interest" description="Disordered" evidence="1">
    <location>
        <begin position="178"/>
        <end position="202"/>
    </location>
</feature>
<keyword evidence="2" id="KW-0472">Membrane</keyword>
<feature type="transmembrane region" description="Helical" evidence="2">
    <location>
        <begin position="54"/>
        <end position="74"/>
    </location>
</feature>
<proteinExistence type="predicted"/>
<dbReference type="Proteomes" id="UP001446871">
    <property type="component" value="Unassembled WGS sequence"/>
</dbReference>
<feature type="transmembrane region" description="Helical" evidence="2">
    <location>
        <begin position="110"/>
        <end position="133"/>
    </location>
</feature>
<keyword evidence="4" id="KW-1185">Reference proteome</keyword>
<evidence type="ECO:0000313" key="3">
    <source>
        <dbReference type="EMBL" id="KAK8045964.1"/>
    </source>
</evidence>
<evidence type="ECO:0000256" key="1">
    <source>
        <dbReference type="SAM" id="MobiDB-lite"/>
    </source>
</evidence>